<evidence type="ECO:0008006" key="6">
    <source>
        <dbReference type="Google" id="ProtNLM"/>
    </source>
</evidence>
<feature type="transmembrane region" description="Helical" evidence="1">
    <location>
        <begin position="99"/>
        <end position="121"/>
    </location>
</feature>
<dbReference type="EMBL" id="LGUI01000004">
    <property type="protein sequence ID" value="PNE32932.1"/>
    <property type="molecule type" value="Genomic_DNA"/>
</dbReference>
<keyword evidence="1" id="KW-0812">Transmembrane</keyword>
<gene>
    <name evidence="3" type="ORF">AF335_15600</name>
    <name evidence="2" type="ORF">FHS36_002545</name>
</gene>
<protein>
    <recommendedName>
        <fullName evidence="6">DUF1648 domain-containing protein</fullName>
    </recommendedName>
</protein>
<dbReference type="AlphaFoldDB" id="A0A2N8NW23"/>
<feature type="transmembrane region" description="Helical" evidence="1">
    <location>
        <begin position="133"/>
        <end position="156"/>
    </location>
</feature>
<reference evidence="3" key="1">
    <citation type="submission" date="2015-07" db="EMBL/GenBank/DDBJ databases">
        <authorList>
            <person name="Noorani M."/>
        </authorList>
    </citation>
    <scope>NUCLEOTIDE SEQUENCE [LARGE SCALE GENOMIC DNA]</scope>
    <source>
        <strain evidence="3">ATCC 27428</strain>
    </source>
</reference>
<reference evidence="4" key="2">
    <citation type="submission" date="2015-07" db="EMBL/GenBank/DDBJ databases">
        <authorList>
            <person name="Graham D.E."/>
            <person name="Giannone R.J."/>
            <person name="Gulvik C.A."/>
            <person name="Hettich R.L."/>
            <person name="Klingeman D.M."/>
            <person name="Mahan K.M."/>
            <person name="Parry R.J."/>
            <person name="Spain J.C."/>
        </authorList>
    </citation>
    <scope>NUCLEOTIDE SEQUENCE [LARGE SCALE GENOMIC DNA]</scope>
    <source>
        <strain evidence="4">ATCC 27428</strain>
    </source>
</reference>
<dbReference type="EMBL" id="JACHJF010000006">
    <property type="protein sequence ID" value="MBB5119112.1"/>
    <property type="molecule type" value="Genomic_DNA"/>
</dbReference>
<dbReference type="RefSeq" id="WP_102919034.1">
    <property type="nucleotide sequence ID" value="NZ_JACHJF010000006.1"/>
</dbReference>
<feature type="transmembrane region" description="Helical" evidence="1">
    <location>
        <begin position="15"/>
        <end position="36"/>
    </location>
</feature>
<sequence length="339" mass="34533">MVNVSAQPSSVRRRVVVVLAPYLVFSAVFLAVFGSLRSRLPDPVATHFGTAGRADGFTSLAALPYVAVALLLIPGVVLAACVGAFGAERAGAKSLPMRPLVTLAYGLAGFVVVPFLALVVGNARADAAEDVRLSLMTLAEALAAAAVSAGLGLLLAGKDAPAPPRSTGPGPLAPGLELGPRESAAWTRTTGSRALAVTGAALLALGAVVAVAAGWGWSLSFLIPGVMFLLCCRLRVTVDRHGLSAGLPWGGLPRIRIPLARVERASSRDVRALADFGGWGYRVHPGSSGLVLRSGEALVAHLTTGSEFTVTVDDSATAAALLNALIARDRENAPTGQGG</sequence>
<dbReference type="Proteomes" id="UP000528608">
    <property type="component" value="Unassembled WGS sequence"/>
</dbReference>
<name>A0A2N8NW23_STREU</name>
<accession>A0A2N8NW23</accession>
<evidence type="ECO:0000313" key="2">
    <source>
        <dbReference type="EMBL" id="MBB5119112.1"/>
    </source>
</evidence>
<evidence type="ECO:0000313" key="5">
    <source>
        <dbReference type="Proteomes" id="UP000528608"/>
    </source>
</evidence>
<feature type="transmembrane region" description="Helical" evidence="1">
    <location>
        <begin position="62"/>
        <end position="87"/>
    </location>
</feature>
<dbReference type="Proteomes" id="UP000235945">
    <property type="component" value="Unassembled WGS sequence"/>
</dbReference>
<comment type="caution">
    <text evidence="3">The sequence shown here is derived from an EMBL/GenBank/DDBJ whole genome shotgun (WGS) entry which is preliminary data.</text>
</comment>
<organism evidence="3 4">
    <name type="scientific">Streptomyces eurocidicus</name>
    <name type="common">Streptoverticillium eurocidicus</name>
    <dbReference type="NCBI Taxonomy" id="66423"/>
    <lineage>
        <taxon>Bacteria</taxon>
        <taxon>Bacillati</taxon>
        <taxon>Actinomycetota</taxon>
        <taxon>Actinomycetes</taxon>
        <taxon>Kitasatosporales</taxon>
        <taxon>Streptomycetaceae</taxon>
        <taxon>Streptomyces</taxon>
    </lineage>
</organism>
<dbReference type="OrthoDB" id="3178004at2"/>
<keyword evidence="4" id="KW-1185">Reference proteome</keyword>
<evidence type="ECO:0000313" key="3">
    <source>
        <dbReference type="EMBL" id="PNE32932.1"/>
    </source>
</evidence>
<keyword evidence="1" id="KW-0472">Membrane</keyword>
<reference evidence="2 5" key="3">
    <citation type="submission" date="2020-08" db="EMBL/GenBank/DDBJ databases">
        <title>Genomic Encyclopedia of Type Strains, Phase III (KMG-III): the genomes of soil and plant-associated and newly described type strains.</title>
        <authorList>
            <person name="Whitman W."/>
        </authorList>
    </citation>
    <scope>NUCLEOTIDE SEQUENCE [LARGE SCALE GENOMIC DNA]</scope>
    <source>
        <strain evidence="2 5">CECT 3259</strain>
    </source>
</reference>
<evidence type="ECO:0000313" key="4">
    <source>
        <dbReference type="Proteomes" id="UP000235945"/>
    </source>
</evidence>
<keyword evidence="1" id="KW-1133">Transmembrane helix</keyword>
<feature type="transmembrane region" description="Helical" evidence="1">
    <location>
        <begin position="194"/>
        <end position="213"/>
    </location>
</feature>
<evidence type="ECO:0000256" key="1">
    <source>
        <dbReference type="SAM" id="Phobius"/>
    </source>
</evidence>
<proteinExistence type="predicted"/>